<keyword evidence="3" id="KW-1185">Reference proteome</keyword>
<comment type="caution">
    <text evidence="2">The sequence shown here is derived from an EMBL/GenBank/DDBJ whole genome shotgun (WGS) entry which is preliminary data.</text>
</comment>
<dbReference type="EMBL" id="JAVHJL010000006">
    <property type="protein sequence ID" value="KAK6502038.1"/>
    <property type="molecule type" value="Genomic_DNA"/>
</dbReference>
<dbReference type="Gene3D" id="1.20.1280.50">
    <property type="match status" value="1"/>
</dbReference>
<evidence type="ECO:0000313" key="3">
    <source>
        <dbReference type="Proteomes" id="UP001370758"/>
    </source>
</evidence>
<dbReference type="Pfam" id="PF12937">
    <property type="entry name" value="F-box-like"/>
    <property type="match status" value="1"/>
</dbReference>
<evidence type="ECO:0000313" key="2">
    <source>
        <dbReference type="EMBL" id="KAK6502038.1"/>
    </source>
</evidence>
<sequence length="233" mass="26394">MDPGSPITITEILPPELQLQIFSHLGWESHVVCARTCALWRDLIQTYGHTFPRNDYSDDTSPGIHTLLASYEALLFVYNKELVSVSIHEIIGAEFSRFGELGEHISTIDPRKHYLLDHPAFKFTNQQPPPEGVGTFDGFVYGAETPDNWESAVERFEKYPESSETTIRDIFGRLVAMLLRQTESKKWKLMKMRVRHVMTSGDLAVFWGKFTGGAGERVIDMINIAPDDQNSSS</sequence>
<evidence type="ECO:0000259" key="1">
    <source>
        <dbReference type="Pfam" id="PF12937"/>
    </source>
</evidence>
<accession>A0AAV9W503</accession>
<proteinExistence type="predicted"/>
<dbReference type="SUPFAM" id="SSF81383">
    <property type="entry name" value="F-box domain"/>
    <property type="match status" value="1"/>
</dbReference>
<feature type="domain" description="F-box" evidence="1">
    <location>
        <begin position="12"/>
        <end position="45"/>
    </location>
</feature>
<protein>
    <recommendedName>
        <fullName evidence="1">F-box domain-containing protein</fullName>
    </recommendedName>
</protein>
<dbReference type="InterPro" id="IPR036047">
    <property type="entry name" value="F-box-like_dom_sf"/>
</dbReference>
<dbReference type="Proteomes" id="UP001370758">
    <property type="component" value="Unassembled WGS sequence"/>
</dbReference>
<dbReference type="AlphaFoldDB" id="A0AAV9W503"/>
<dbReference type="CDD" id="cd09917">
    <property type="entry name" value="F-box_SF"/>
    <property type="match status" value="1"/>
</dbReference>
<dbReference type="InterPro" id="IPR001810">
    <property type="entry name" value="F-box_dom"/>
</dbReference>
<reference evidence="2 3" key="1">
    <citation type="submission" date="2023-08" db="EMBL/GenBank/DDBJ databases">
        <authorList>
            <person name="Palmer J.M."/>
        </authorList>
    </citation>
    <scope>NUCLEOTIDE SEQUENCE [LARGE SCALE GENOMIC DNA]</scope>
    <source>
        <strain evidence="2 3">TWF481</strain>
    </source>
</reference>
<gene>
    <name evidence="2" type="ORF">TWF481_009854</name>
</gene>
<name>A0AAV9W503_9PEZI</name>
<organism evidence="2 3">
    <name type="scientific">Arthrobotrys musiformis</name>
    <dbReference type="NCBI Taxonomy" id="47236"/>
    <lineage>
        <taxon>Eukaryota</taxon>
        <taxon>Fungi</taxon>
        <taxon>Dikarya</taxon>
        <taxon>Ascomycota</taxon>
        <taxon>Pezizomycotina</taxon>
        <taxon>Orbiliomycetes</taxon>
        <taxon>Orbiliales</taxon>
        <taxon>Orbiliaceae</taxon>
        <taxon>Arthrobotrys</taxon>
    </lineage>
</organism>